<dbReference type="SUPFAM" id="SSF53474">
    <property type="entry name" value="alpha/beta-Hydrolases"/>
    <property type="match status" value="1"/>
</dbReference>
<name>A0A6I4UZ11_9SPHN</name>
<dbReference type="Pfam" id="PF00135">
    <property type="entry name" value="COesterase"/>
    <property type="match status" value="1"/>
</dbReference>
<dbReference type="InterPro" id="IPR029058">
    <property type="entry name" value="AB_hydrolase_fold"/>
</dbReference>
<comment type="similarity">
    <text evidence="1">Belongs to the type-B carboxylesterase/lipase family.</text>
</comment>
<dbReference type="EMBL" id="WTYK01000008">
    <property type="protein sequence ID" value="MXP42477.1"/>
    <property type="molecule type" value="Genomic_DNA"/>
</dbReference>
<evidence type="ECO:0000313" key="4">
    <source>
        <dbReference type="EMBL" id="MXP42477.1"/>
    </source>
</evidence>
<dbReference type="Gene3D" id="3.40.50.1820">
    <property type="entry name" value="alpha/beta hydrolase"/>
    <property type="match status" value="1"/>
</dbReference>
<keyword evidence="2" id="KW-0378">Hydrolase</keyword>
<feature type="domain" description="Carboxylesterase type B" evidence="3">
    <location>
        <begin position="15"/>
        <end position="481"/>
    </location>
</feature>
<protein>
    <submittedName>
        <fullName evidence="4">Carboxylesterase family protein</fullName>
    </submittedName>
</protein>
<dbReference type="AlphaFoldDB" id="A0A6I4UZ11"/>
<dbReference type="InterPro" id="IPR019819">
    <property type="entry name" value="Carboxylesterase_B_CS"/>
</dbReference>
<evidence type="ECO:0000313" key="5">
    <source>
        <dbReference type="Proteomes" id="UP000469159"/>
    </source>
</evidence>
<dbReference type="RefSeq" id="WP_160747337.1">
    <property type="nucleotide sequence ID" value="NZ_WTYK01000008.1"/>
</dbReference>
<sequence>MTVLAAPAAAEIKQAATTGGTVEGESANGLSMFKGIPFAAPPAGANRWRAPQPVIPWVGVRRTVEFGPACMQGETLARQMGSTAPLSEDCLYIDVWTPAGAATDKLPVIAWIHGGGFNSGMSSVPLYDGANLARQGIVFVSINYRLGPFGFLATPELSAEGGQGSGNYGLLDQIRGLEWVRDNVANFGGDPTNVTMMGHSAGGQAVSNLAASPLARGLFHKVIAESGSSFQPVQTSAPWGGAIIAALPFAEAGGKAWLERLGVRTLAEARAFPAAALDEAQRAQGSPRFAPVADGNLIPGDHYELWKSKKFNDVPVLLGANSFEAPSRTHITPAAFEQMVRTNYGDRAEAVLRAYPHATDAEAQRSTGMLNSDSTFLWPAYTWARLQSGNGKAPVFTYWFHRPTAQSPDGSAHGAEVALVFGNEDARRTAWTAEDRALSRQLQSYWINFAKTGNPNGAGLPLWPQFAAGRETVMQLGAEAKPIPLPGAQRLAALDEYFAWRRGM</sequence>
<dbReference type="Proteomes" id="UP000469159">
    <property type="component" value="Unassembled WGS sequence"/>
</dbReference>
<evidence type="ECO:0000256" key="1">
    <source>
        <dbReference type="ARBA" id="ARBA00005964"/>
    </source>
</evidence>
<organism evidence="4 5">
    <name type="scientific">Croceibacterium soli</name>
    <dbReference type="NCBI Taxonomy" id="1739690"/>
    <lineage>
        <taxon>Bacteria</taxon>
        <taxon>Pseudomonadati</taxon>
        <taxon>Pseudomonadota</taxon>
        <taxon>Alphaproteobacteria</taxon>
        <taxon>Sphingomonadales</taxon>
        <taxon>Erythrobacteraceae</taxon>
        <taxon>Croceibacterium</taxon>
    </lineage>
</organism>
<reference evidence="4 5" key="1">
    <citation type="submission" date="2019-12" db="EMBL/GenBank/DDBJ databases">
        <title>Genomic-based taxomic classification of the family Erythrobacteraceae.</title>
        <authorList>
            <person name="Xu L."/>
        </authorList>
    </citation>
    <scope>NUCLEOTIDE SEQUENCE [LARGE SCALE GENOMIC DNA]</scope>
    <source>
        <strain evidence="4 5">MCCC 1K02066</strain>
    </source>
</reference>
<comment type="caution">
    <text evidence="4">The sequence shown here is derived from an EMBL/GenBank/DDBJ whole genome shotgun (WGS) entry which is preliminary data.</text>
</comment>
<dbReference type="InterPro" id="IPR000997">
    <property type="entry name" value="Cholinesterase"/>
</dbReference>
<dbReference type="PROSITE" id="PS00941">
    <property type="entry name" value="CARBOXYLESTERASE_B_2"/>
    <property type="match status" value="1"/>
</dbReference>
<keyword evidence="5" id="KW-1185">Reference proteome</keyword>
<dbReference type="GO" id="GO:0004104">
    <property type="term" value="F:cholinesterase activity"/>
    <property type="evidence" value="ECO:0007669"/>
    <property type="project" value="InterPro"/>
</dbReference>
<accession>A0A6I4UZ11</accession>
<evidence type="ECO:0000256" key="2">
    <source>
        <dbReference type="ARBA" id="ARBA00022801"/>
    </source>
</evidence>
<dbReference type="InterPro" id="IPR050309">
    <property type="entry name" value="Type-B_Carboxylest/Lipase"/>
</dbReference>
<dbReference type="PRINTS" id="PR00878">
    <property type="entry name" value="CHOLNESTRASE"/>
</dbReference>
<gene>
    <name evidence="4" type="ORF">GRI75_12585</name>
</gene>
<evidence type="ECO:0000259" key="3">
    <source>
        <dbReference type="Pfam" id="PF00135"/>
    </source>
</evidence>
<proteinExistence type="inferred from homology"/>
<dbReference type="InterPro" id="IPR002018">
    <property type="entry name" value="CarbesteraseB"/>
</dbReference>
<dbReference type="OrthoDB" id="9775851at2"/>
<dbReference type="PANTHER" id="PTHR11559">
    <property type="entry name" value="CARBOXYLESTERASE"/>
    <property type="match status" value="1"/>
</dbReference>